<feature type="coiled-coil region" evidence="10">
    <location>
        <begin position="89"/>
        <end position="116"/>
    </location>
</feature>
<keyword evidence="5 9" id="KW-0010">Activator</keyword>
<protein>
    <recommendedName>
        <fullName evidence="9">Mediator of RNA polymerase II transcription subunit 9</fullName>
    </recommendedName>
    <alternativeName>
        <fullName evidence="9">Mediator complex subunit 9</fullName>
    </alternativeName>
</protein>
<dbReference type="InterPro" id="IPR037212">
    <property type="entry name" value="Med7/Med21-like"/>
</dbReference>
<evidence type="ECO:0000256" key="1">
    <source>
        <dbReference type="ARBA" id="ARBA00004123"/>
    </source>
</evidence>
<feature type="compositionally biased region" description="Polar residues" evidence="11">
    <location>
        <begin position="1"/>
        <end position="11"/>
    </location>
</feature>
<evidence type="ECO:0000313" key="12">
    <source>
        <dbReference type="EMBL" id="TVY21974.1"/>
    </source>
</evidence>
<evidence type="ECO:0000256" key="3">
    <source>
        <dbReference type="ARBA" id="ARBA00011837"/>
    </source>
</evidence>
<dbReference type="GO" id="GO:0006357">
    <property type="term" value="P:regulation of transcription by RNA polymerase II"/>
    <property type="evidence" value="ECO:0007669"/>
    <property type="project" value="InterPro"/>
</dbReference>
<comment type="caution">
    <text evidence="12">The sequence shown here is derived from an EMBL/GenBank/DDBJ whole genome shotgun (WGS) entry which is preliminary data.</text>
</comment>
<sequence length="179" mass="19654">MASSSQATPQPLMTLLPDGLSPDSIDTLPVLSAVLARLQNPSPSSNSPPATSPSQIASGSGPLTIKDIPTATDEIKHKLQKARMQVKDLPDMDRSIQEQEEEIAELGDKVRRQREVLQSLRDVGVKAKGEREQREREGEDAMDLKGRGRLSLKPAEPWTLAQPILARMGEYFTCSLWIS</sequence>
<evidence type="ECO:0000256" key="10">
    <source>
        <dbReference type="SAM" id="Coils"/>
    </source>
</evidence>
<proteinExistence type="inferred from homology"/>
<dbReference type="EMBL" id="QGMF01000002">
    <property type="protein sequence ID" value="TVY21974.1"/>
    <property type="molecule type" value="Genomic_DNA"/>
</dbReference>
<evidence type="ECO:0000256" key="2">
    <source>
        <dbReference type="ARBA" id="ARBA00008089"/>
    </source>
</evidence>
<evidence type="ECO:0000256" key="11">
    <source>
        <dbReference type="SAM" id="MobiDB-lite"/>
    </source>
</evidence>
<name>A0A8T9BPF1_9HELO</name>
<evidence type="ECO:0000256" key="7">
    <source>
        <dbReference type="ARBA" id="ARBA00023242"/>
    </source>
</evidence>
<gene>
    <name evidence="9" type="primary">MED9</name>
    <name evidence="12" type="ORF">LARI1_G000039</name>
</gene>
<evidence type="ECO:0000256" key="8">
    <source>
        <dbReference type="ARBA" id="ARBA00025687"/>
    </source>
</evidence>
<keyword evidence="13" id="KW-1185">Reference proteome</keyword>
<dbReference type="GO" id="GO:0003712">
    <property type="term" value="F:transcription coregulator activity"/>
    <property type="evidence" value="ECO:0007669"/>
    <property type="project" value="InterPro"/>
</dbReference>
<comment type="similarity">
    <text evidence="2 9">Belongs to the Mediator complex subunit 9 family.</text>
</comment>
<evidence type="ECO:0000256" key="4">
    <source>
        <dbReference type="ARBA" id="ARBA00023015"/>
    </source>
</evidence>
<feature type="region of interest" description="Disordered" evidence="11">
    <location>
        <begin position="127"/>
        <end position="146"/>
    </location>
</feature>
<comment type="subcellular location">
    <subcellularLocation>
        <location evidence="1 9">Nucleus</location>
    </subcellularLocation>
</comment>
<organism evidence="12 13">
    <name type="scientific">Lachnellula arida</name>
    <dbReference type="NCBI Taxonomy" id="1316785"/>
    <lineage>
        <taxon>Eukaryota</taxon>
        <taxon>Fungi</taxon>
        <taxon>Dikarya</taxon>
        <taxon>Ascomycota</taxon>
        <taxon>Pezizomycotina</taxon>
        <taxon>Leotiomycetes</taxon>
        <taxon>Helotiales</taxon>
        <taxon>Lachnaceae</taxon>
        <taxon>Lachnellula</taxon>
    </lineage>
</organism>
<feature type="region of interest" description="Disordered" evidence="11">
    <location>
        <begin position="1"/>
        <end position="23"/>
    </location>
</feature>
<keyword evidence="6 9" id="KW-0804">Transcription</keyword>
<evidence type="ECO:0000313" key="13">
    <source>
        <dbReference type="Proteomes" id="UP000469559"/>
    </source>
</evidence>
<reference evidence="12 13" key="1">
    <citation type="submission" date="2018-05" db="EMBL/GenBank/DDBJ databases">
        <title>Whole genome sequencing for identification of molecular markers to develop diagnostic detection tools for the regulated plant pathogen Lachnellula willkommii.</title>
        <authorList>
            <person name="Giroux E."/>
            <person name="Bilodeau G."/>
        </authorList>
    </citation>
    <scope>NUCLEOTIDE SEQUENCE [LARGE SCALE GENOMIC DNA]</scope>
    <source>
        <strain evidence="12 13">CBS 203.66</strain>
    </source>
</reference>
<keyword evidence="10" id="KW-0175">Coiled coil</keyword>
<dbReference type="OrthoDB" id="5414694at2759"/>
<evidence type="ECO:0000256" key="5">
    <source>
        <dbReference type="ARBA" id="ARBA00023159"/>
    </source>
</evidence>
<dbReference type="AlphaFoldDB" id="A0A8T9BPF1"/>
<comment type="subunit">
    <text evidence="3 9">Component of the Mediator complex.</text>
</comment>
<feature type="region of interest" description="Disordered" evidence="11">
    <location>
        <begin position="39"/>
        <end position="70"/>
    </location>
</feature>
<dbReference type="GO" id="GO:0016592">
    <property type="term" value="C:mediator complex"/>
    <property type="evidence" value="ECO:0007669"/>
    <property type="project" value="InterPro"/>
</dbReference>
<accession>A0A8T9BPF1</accession>
<dbReference type="Pfam" id="PF07544">
    <property type="entry name" value="Med9"/>
    <property type="match status" value="1"/>
</dbReference>
<dbReference type="InterPro" id="IPR011425">
    <property type="entry name" value="Med9"/>
</dbReference>
<keyword evidence="7 9" id="KW-0539">Nucleus</keyword>
<feature type="compositionally biased region" description="Low complexity" evidence="11">
    <location>
        <begin position="41"/>
        <end position="54"/>
    </location>
</feature>
<evidence type="ECO:0000256" key="6">
    <source>
        <dbReference type="ARBA" id="ARBA00023163"/>
    </source>
</evidence>
<evidence type="ECO:0000256" key="9">
    <source>
        <dbReference type="RuleBase" id="RU364145"/>
    </source>
</evidence>
<dbReference type="SUPFAM" id="SSF140718">
    <property type="entry name" value="Mediator hinge subcomplex-like"/>
    <property type="match status" value="1"/>
</dbReference>
<keyword evidence="4 9" id="KW-0805">Transcription regulation</keyword>
<comment type="function">
    <text evidence="8 9">Component of the Mediator complex, a coactivator involved in the regulated transcription of nearly all RNA polymerase II-dependent genes. Mediator functions as a bridge to convey information from gene-specific regulatory proteins to the basal RNA polymerase II transcription machinery. Mediator is recruited to promoters by direct interactions with regulatory proteins and serves as a scaffold for the assembly of a functional preinitiation complex with RNA polymerase II and the general transcription factors.</text>
</comment>
<dbReference type="Proteomes" id="UP000469559">
    <property type="component" value="Unassembled WGS sequence"/>
</dbReference>